<evidence type="ECO:0000313" key="3">
    <source>
        <dbReference type="EMBL" id="WAU01558.1"/>
    </source>
</evidence>
<sequence length="252" mass="27705">MSAVNASGALLDGKGVPGAGQDVVALYREPYGPVRACRAASLRGVALEEFGPVSEPVPYRGRKGIITYWPVATREQTVVCGSLRQWRLAVELDFEPGWAAFSAGPVELRWRAGGRERRWRPDFVARTTNGTREVLVLKPPGAEGVPSSRLQVLEEVAREAGWRVRQVREPSGVRRRNLTWLAGYRFPSAGEEGPGRALLEAFRSPTGLRAGVATSGLDELTGLDLAYRMLWQRRLLFDNAQPLLPDAEAWTA</sequence>
<evidence type="ECO:0000313" key="5">
    <source>
        <dbReference type="Proteomes" id="UP001210609"/>
    </source>
</evidence>
<gene>
    <name evidence="1" type="ORF">Sliba_79800</name>
    <name evidence="2" type="ORF">STRLI_000011</name>
    <name evidence="3" type="ORF">STRLI_007933</name>
</gene>
<name>A0A640TV52_STRNI</name>
<dbReference type="AlphaFoldDB" id="A0A640TV52"/>
<organism evidence="1 4">
    <name type="scientific">Streptomyces nigrescens</name>
    <dbReference type="NCBI Taxonomy" id="1920"/>
    <lineage>
        <taxon>Bacteria</taxon>
        <taxon>Bacillati</taxon>
        <taxon>Actinomycetota</taxon>
        <taxon>Actinomycetes</taxon>
        <taxon>Kitasatosporales</taxon>
        <taxon>Streptomycetaceae</taxon>
        <taxon>Streptomyces</taxon>
    </lineage>
</organism>
<accession>A0A640TV52</accession>
<dbReference type="EMBL" id="CP114202">
    <property type="protein sequence ID" value="WAT94413.1"/>
    <property type="molecule type" value="Genomic_DNA"/>
</dbReference>
<evidence type="ECO:0000313" key="1">
    <source>
        <dbReference type="EMBL" id="GFE27527.1"/>
    </source>
</evidence>
<dbReference type="RefSeq" id="WP_159492221.1">
    <property type="nucleotide sequence ID" value="NZ_BLIP01000003.1"/>
</dbReference>
<evidence type="ECO:0000313" key="4">
    <source>
        <dbReference type="Proteomes" id="UP000429552"/>
    </source>
</evidence>
<dbReference type="EMBL" id="BLIP01000003">
    <property type="protein sequence ID" value="GFE27527.1"/>
    <property type="molecule type" value="Genomic_DNA"/>
</dbReference>
<evidence type="ECO:0000313" key="2">
    <source>
        <dbReference type="EMBL" id="WAT94413.1"/>
    </source>
</evidence>
<dbReference type="Proteomes" id="UP001210609">
    <property type="component" value="Chromosome"/>
</dbReference>
<dbReference type="InterPro" id="IPR048000">
    <property type="entry name" value="TnsA-like"/>
</dbReference>
<protein>
    <submittedName>
        <fullName evidence="2">TnsA-like heteromeric transposase endonuclease subunit</fullName>
    </submittedName>
</protein>
<proteinExistence type="predicted"/>
<dbReference type="Proteomes" id="UP000429552">
    <property type="component" value="Unassembled WGS sequence"/>
</dbReference>
<keyword evidence="5" id="KW-1185">Reference proteome</keyword>
<reference evidence="1 4" key="1">
    <citation type="submission" date="2019-12" db="EMBL/GenBank/DDBJ databases">
        <title>Whole genome shotgun sequence of Streptomyces libani subsp. libani NBRC 13452.</title>
        <authorList>
            <person name="Ichikawa N."/>
            <person name="Kimura A."/>
            <person name="Kitahashi Y."/>
            <person name="Komaki H."/>
            <person name="Tamura T."/>
        </authorList>
    </citation>
    <scope>NUCLEOTIDE SEQUENCE [LARGE SCALE GENOMIC DNA]</scope>
    <source>
        <strain evidence="1 4">NBRC 13452</strain>
    </source>
</reference>
<reference evidence="2 5" key="2">
    <citation type="submission" date="2022-12" db="EMBL/GenBank/DDBJ databases">
        <authorList>
            <person name="Ruckert C."/>
            <person name="Busche T."/>
            <person name="Kalinowski J."/>
            <person name="Wittmann C."/>
        </authorList>
    </citation>
    <scope>NUCLEOTIDE SEQUENCE [LARGE SCALE GENOMIC DNA]</scope>
    <source>
        <strain evidence="2 5">DSM 40555</strain>
    </source>
</reference>
<dbReference type="NCBIfam" id="NF033179">
    <property type="entry name" value="TnsA_like_Actin"/>
    <property type="match status" value="1"/>
</dbReference>
<dbReference type="EMBL" id="CP114202">
    <property type="protein sequence ID" value="WAU01558.1"/>
    <property type="molecule type" value="Genomic_DNA"/>
</dbReference>